<dbReference type="SUPFAM" id="SSF51206">
    <property type="entry name" value="cAMP-binding domain-like"/>
    <property type="match status" value="1"/>
</dbReference>
<feature type="domain" description="Cyclic nucleotide-binding" evidence="1">
    <location>
        <begin position="289"/>
        <end position="404"/>
    </location>
</feature>
<dbReference type="InterPro" id="IPR014710">
    <property type="entry name" value="RmlC-like_jellyroll"/>
</dbReference>
<organism evidence="3 4">
    <name type="scientific">Roseiconus nitratireducens</name>
    <dbReference type="NCBI Taxonomy" id="2605748"/>
    <lineage>
        <taxon>Bacteria</taxon>
        <taxon>Pseudomonadati</taxon>
        <taxon>Planctomycetota</taxon>
        <taxon>Planctomycetia</taxon>
        <taxon>Pirellulales</taxon>
        <taxon>Pirellulaceae</taxon>
        <taxon>Roseiconus</taxon>
    </lineage>
</organism>
<dbReference type="CDD" id="cd00143">
    <property type="entry name" value="PP2Cc"/>
    <property type="match status" value="1"/>
</dbReference>
<dbReference type="Pfam" id="PF00027">
    <property type="entry name" value="cNMP_binding"/>
    <property type="match status" value="1"/>
</dbReference>
<dbReference type="PROSITE" id="PS51746">
    <property type="entry name" value="PPM_2"/>
    <property type="match status" value="1"/>
</dbReference>
<protein>
    <submittedName>
        <fullName evidence="3">Cyclic nucleotide-binding domain-containing protein</fullName>
    </submittedName>
</protein>
<dbReference type="InterPro" id="IPR036457">
    <property type="entry name" value="PPM-type-like_dom_sf"/>
</dbReference>
<dbReference type="InterPro" id="IPR000595">
    <property type="entry name" value="cNMP-bd_dom"/>
</dbReference>
<dbReference type="RefSeq" id="WP_150077483.1">
    <property type="nucleotide sequence ID" value="NZ_VWOX01000009.1"/>
</dbReference>
<dbReference type="InterPro" id="IPR015655">
    <property type="entry name" value="PP2C"/>
</dbReference>
<sequence>MLPSAAQSVRSEESRIVKTAASALSDRGLRRDGNEDHYLIDETLGLYVVCDGMGGHAAGEIAAGRAIEFAAQYIARHLPMMRSAKETPNGYYRVLKIAEQAVQTASHELYHLARSSPEFRGMGTTMTMLIVVDDKAVMAHVGDSRLYLLRDSDLHQLSTDHTLANEMYLAGGLTLEQAARSRFQHVLTRSIGPQEFVAVETLLFDLLPGDRFLICSDGLSNYFDEQKTVKRILAERDILDQLHRFIDFAKEAGGADNITAVVVEARSDCDSRPSIDTQQRIARLQSTFLCKRLSVRRLMHLLSIASTIQCAAGKELIAPGQEFAGFWVVLRGRISTDDDEVCGQEFRPGDCFGETALVEPAMSRACFKAAVPSQLLFIERARFNTLTRKLPRLGNVLLRNLSRHLSKRLAEAESVDAFNLDDTGPLL</sequence>
<dbReference type="SMART" id="SM00331">
    <property type="entry name" value="PP2C_SIG"/>
    <property type="match status" value="1"/>
</dbReference>
<dbReference type="Gene3D" id="3.60.40.10">
    <property type="entry name" value="PPM-type phosphatase domain"/>
    <property type="match status" value="1"/>
</dbReference>
<dbReference type="Pfam" id="PF13672">
    <property type="entry name" value="PP2C_2"/>
    <property type="match status" value="1"/>
</dbReference>
<dbReference type="GO" id="GO:0004722">
    <property type="term" value="F:protein serine/threonine phosphatase activity"/>
    <property type="evidence" value="ECO:0007669"/>
    <property type="project" value="InterPro"/>
</dbReference>
<dbReference type="Gene3D" id="2.60.120.10">
    <property type="entry name" value="Jelly Rolls"/>
    <property type="match status" value="1"/>
</dbReference>
<comment type="caution">
    <text evidence="3">The sequence shown here is derived from an EMBL/GenBank/DDBJ whole genome shotgun (WGS) entry which is preliminary data.</text>
</comment>
<keyword evidence="4" id="KW-1185">Reference proteome</keyword>
<evidence type="ECO:0000313" key="3">
    <source>
        <dbReference type="EMBL" id="KAA5541753.1"/>
    </source>
</evidence>
<evidence type="ECO:0000313" key="4">
    <source>
        <dbReference type="Proteomes" id="UP000324479"/>
    </source>
</evidence>
<dbReference type="PANTHER" id="PTHR47992">
    <property type="entry name" value="PROTEIN PHOSPHATASE"/>
    <property type="match status" value="1"/>
</dbReference>
<dbReference type="SMART" id="SM00332">
    <property type="entry name" value="PP2Cc"/>
    <property type="match status" value="1"/>
</dbReference>
<feature type="domain" description="PPM-type phosphatase" evidence="2">
    <location>
        <begin position="20"/>
        <end position="265"/>
    </location>
</feature>
<dbReference type="CDD" id="cd00038">
    <property type="entry name" value="CAP_ED"/>
    <property type="match status" value="1"/>
</dbReference>
<proteinExistence type="predicted"/>
<dbReference type="SUPFAM" id="SSF81606">
    <property type="entry name" value="PP2C-like"/>
    <property type="match status" value="1"/>
</dbReference>
<name>A0A5M6D341_9BACT</name>
<dbReference type="Proteomes" id="UP000324479">
    <property type="component" value="Unassembled WGS sequence"/>
</dbReference>
<dbReference type="InterPro" id="IPR001932">
    <property type="entry name" value="PPM-type_phosphatase-like_dom"/>
</dbReference>
<dbReference type="PROSITE" id="PS50042">
    <property type="entry name" value="CNMP_BINDING_3"/>
    <property type="match status" value="1"/>
</dbReference>
<gene>
    <name evidence="3" type="ORF">FYK55_16155</name>
</gene>
<accession>A0A5M6D341</accession>
<evidence type="ECO:0000259" key="2">
    <source>
        <dbReference type="PROSITE" id="PS51746"/>
    </source>
</evidence>
<evidence type="ECO:0000259" key="1">
    <source>
        <dbReference type="PROSITE" id="PS50042"/>
    </source>
</evidence>
<dbReference type="AlphaFoldDB" id="A0A5M6D341"/>
<dbReference type="SMART" id="SM00100">
    <property type="entry name" value="cNMP"/>
    <property type="match status" value="1"/>
</dbReference>
<reference evidence="3 4" key="1">
    <citation type="submission" date="2019-08" db="EMBL/GenBank/DDBJ databases">
        <authorList>
            <person name="Dhanesh K."/>
            <person name="Kumar G."/>
            <person name="Sasikala C."/>
            <person name="Venkata Ramana C."/>
        </authorList>
    </citation>
    <scope>NUCLEOTIDE SEQUENCE [LARGE SCALE GENOMIC DNA]</scope>
    <source>
        <strain evidence="3 4">JC645</strain>
    </source>
</reference>
<dbReference type="InterPro" id="IPR018490">
    <property type="entry name" value="cNMP-bd_dom_sf"/>
</dbReference>
<dbReference type="EMBL" id="VWOX01000009">
    <property type="protein sequence ID" value="KAA5541753.1"/>
    <property type="molecule type" value="Genomic_DNA"/>
</dbReference>